<dbReference type="PANTHER" id="PTHR39217:SF1">
    <property type="entry name" value="GLUTATHIONE SYNTHETASE"/>
    <property type="match status" value="1"/>
</dbReference>
<dbReference type="KEGG" id="aaus:EP12_00920"/>
<dbReference type="OrthoDB" id="3373978at2"/>
<dbReference type="RefSeq" id="WP_044058644.1">
    <property type="nucleotide sequence ID" value="NZ_CBCSKJ010000005.1"/>
</dbReference>
<gene>
    <name evidence="1" type="ORF">EP13_00935</name>
</gene>
<keyword evidence="2" id="KW-1185">Reference proteome</keyword>
<evidence type="ECO:0008006" key="3">
    <source>
        <dbReference type="Google" id="ProtNLM"/>
    </source>
</evidence>
<proteinExistence type="predicted"/>
<dbReference type="PANTHER" id="PTHR39217">
    <property type="match status" value="1"/>
</dbReference>
<dbReference type="InterPro" id="IPR053191">
    <property type="entry name" value="DcsG_Biosynth_Enzyme"/>
</dbReference>
<organism evidence="1 2">
    <name type="scientific">Alteromonas australica</name>
    <dbReference type="NCBI Taxonomy" id="589873"/>
    <lineage>
        <taxon>Bacteria</taxon>
        <taxon>Pseudomonadati</taxon>
        <taxon>Pseudomonadota</taxon>
        <taxon>Gammaproteobacteria</taxon>
        <taxon>Alteromonadales</taxon>
        <taxon>Alteromonadaceae</taxon>
        <taxon>Alteromonas/Salinimonas group</taxon>
        <taxon>Alteromonas</taxon>
    </lineage>
</organism>
<dbReference type="PATRIC" id="fig|589873.4.peg.190"/>
<dbReference type="Proteomes" id="UP000056090">
    <property type="component" value="Chromosome"/>
</dbReference>
<sequence length="293" mass="33660">MAKIVFLSTDNLEGFFVYDTLLIPFFEQAGWQVATLSWHNKDINWSDYDYVIVRSTWDYQQYPSEFTACLESIDKSKAKLLNPLTLIKWNIEKSYLLDLEDRGVSTVPTFWQSHFSVDTLVQQFDVFATDTLIVKPILSANADDTYKVSRDNITQFIPTLSRCFAERKHMIQPFLPSIVEEGEYSLFYFAGAFSHSIRKVPKSGDFRVQEEHGGALHLIEPDQTMLDAALRALDAMPEQALYARVDLVRCKGEWALMELELIEPSLYFNLSPSSPQKFVDAFLAMHQQDALNP</sequence>
<dbReference type="GeneID" id="78253511"/>
<dbReference type="SUPFAM" id="SSF56059">
    <property type="entry name" value="Glutathione synthetase ATP-binding domain-like"/>
    <property type="match status" value="1"/>
</dbReference>
<name>A0A075NVG6_9ALTE</name>
<protein>
    <recommendedName>
        <fullName evidence="3">Prokaryotic glutathione synthetase ATP-binding domain-containing protein</fullName>
    </recommendedName>
</protein>
<dbReference type="EMBL" id="CP008849">
    <property type="protein sequence ID" value="AIF97373.1"/>
    <property type="molecule type" value="Genomic_DNA"/>
</dbReference>
<accession>A0A075NVG6</accession>
<dbReference type="AlphaFoldDB" id="A0A075NVG6"/>
<reference evidence="1 2" key="1">
    <citation type="submission" date="2014-06" db="EMBL/GenBank/DDBJ databases">
        <title>Genomes of Alteromonas australica, a world apart.</title>
        <authorList>
            <person name="Gonzaga A."/>
            <person name="Lopez-Perez M."/>
            <person name="Rodriguez-Valera F."/>
        </authorList>
    </citation>
    <scope>NUCLEOTIDE SEQUENCE [LARGE SCALE GENOMIC DNA]</scope>
    <source>
        <strain evidence="1 2">H 17</strain>
    </source>
</reference>
<evidence type="ECO:0000313" key="2">
    <source>
        <dbReference type="Proteomes" id="UP000056090"/>
    </source>
</evidence>
<dbReference type="Gene3D" id="3.30.470.20">
    <property type="entry name" value="ATP-grasp fold, B domain"/>
    <property type="match status" value="1"/>
</dbReference>
<dbReference type="KEGG" id="aal:EP13_00935"/>
<evidence type="ECO:0000313" key="1">
    <source>
        <dbReference type="EMBL" id="AIF97373.1"/>
    </source>
</evidence>
<dbReference type="eggNOG" id="COG0189">
    <property type="taxonomic scope" value="Bacteria"/>
</dbReference>